<organism evidence="1 2">
    <name type="scientific">Candidatus Giovannonibacteria bacterium RIFCSPHIGHO2_01_FULL_45_23</name>
    <dbReference type="NCBI Taxonomy" id="1798325"/>
    <lineage>
        <taxon>Bacteria</taxon>
        <taxon>Candidatus Giovannoniibacteriota</taxon>
    </lineage>
</organism>
<protein>
    <recommendedName>
        <fullName evidence="3">HD domain-containing protein</fullName>
    </recommendedName>
</protein>
<reference evidence="1 2" key="1">
    <citation type="journal article" date="2016" name="Nat. Commun.">
        <title>Thousands of microbial genomes shed light on interconnected biogeochemical processes in an aquifer system.</title>
        <authorList>
            <person name="Anantharaman K."/>
            <person name="Brown C.T."/>
            <person name="Hug L.A."/>
            <person name="Sharon I."/>
            <person name="Castelle C.J."/>
            <person name="Probst A.J."/>
            <person name="Thomas B.C."/>
            <person name="Singh A."/>
            <person name="Wilkins M.J."/>
            <person name="Karaoz U."/>
            <person name="Brodie E.L."/>
            <person name="Williams K.H."/>
            <person name="Hubbard S.S."/>
            <person name="Banfield J.F."/>
        </authorList>
    </citation>
    <scope>NUCLEOTIDE SEQUENCE [LARGE SCALE GENOMIC DNA]</scope>
</reference>
<dbReference type="EMBL" id="MFHD01000009">
    <property type="protein sequence ID" value="OGF63024.1"/>
    <property type="molecule type" value="Genomic_DNA"/>
</dbReference>
<evidence type="ECO:0000313" key="2">
    <source>
        <dbReference type="Proteomes" id="UP000179251"/>
    </source>
</evidence>
<proteinExistence type="predicted"/>
<dbReference type="STRING" id="1798325.A2834_03145"/>
<gene>
    <name evidence="1" type="ORF">A2834_03145</name>
</gene>
<name>A0A1F5VHZ3_9BACT</name>
<comment type="caution">
    <text evidence="1">The sequence shown here is derived from an EMBL/GenBank/DDBJ whole genome shotgun (WGS) entry which is preliminary data.</text>
</comment>
<dbReference type="Proteomes" id="UP000179251">
    <property type="component" value="Unassembled WGS sequence"/>
</dbReference>
<dbReference type="AlphaFoldDB" id="A0A1F5VHZ3"/>
<sequence>MEQFEARESEGNKIVVESINEAYLKINEGARKILNERFGSEGQDPMEYHVREHSENVAKNARRVLEIVKEIDPGLVSDFDLDFVASESLYHDIVQASLRPKGQPRKRLRGFEGFEDENLGKAARASGHTIGNERNSAEELLKELEKYVYHNNGAGVFQTESGGFRQEILMDIAATYPDFMMADLPDGTKGLKISQRYLTPDSSLRAFAIASADLRGDVGTGSDYGKFRNSGNAELRETQDQIKEKLTKGIQNLTSEEMSEMAKTVINFKKAQRGFALWQKILWNESLATNKIINGSAKAEEIKSRLKQFIKDENFEANASAAKKESEELEKKYGAINGAGDLAKLLKRVGYKIE</sequence>
<evidence type="ECO:0000313" key="1">
    <source>
        <dbReference type="EMBL" id="OGF63024.1"/>
    </source>
</evidence>
<accession>A0A1F5VHZ3</accession>
<evidence type="ECO:0008006" key="3">
    <source>
        <dbReference type="Google" id="ProtNLM"/>
    </source>
</evidence>